<reference evidence="5 6" key="1">
    <citation type="submission" date="2020-02" db="EMBL/GenBank/DDBJ databases">
        <title>Genome sequence of Roseobacter ponti.</title>
        <authorList>
            <person name="Hollensteiner J."/>
            <person name="Schneider D."/>
            <person name="Poehlein A."/>
            <person name="Daniel R."/>
        </authorList>
    </citation>
    <scope>NUCLEOTIDE SEQUENCE [LARGE SCALE GENOMIC DNA]</scope>
    <source>
        <strain evidence="5 6">DSM 106830</strain>
    </source>
</reference>
<keyword evidence="2" id="KW-0238">DNA-binding</keyword>
<dbReference type="RefSeq" id="WP_169640846.1">
    <property type="nucleotide sequence ID" value="NZ_CP048788.1"/>
</dbReference>
<dbReference type="KEGG" id="rpon:G3256_10890"/>
<evidence type="ECO:0000313" key="6">
    <source>
        <dbReference type="Proteomes" id="UP000503308"/>
    </source>
</evidence>
<evidence type="ECO:0000256" key="1">
    <source>
        <dbReference type="ARBA" id="ARBA00023015"/>
    </source>
</evidence>
<dbReference type="SMART" id="SM00342">
    <property type="entry name" value="HTH_ARAC"/>
    <property type="match status" value="1"/>
</dbReference>
<dbReference type="Proteomes" id="UP000503308">
    <property type="component" value="Chromosome"/>
</dbReference>
<dbReference type="PANTHER" id="PTHR47893">
    <property type="entry name" value="REGULATORY PROTEIN PCHR"/>
    <property type="match status" value="1"/>
</dbReference>
<evidence type="ECO:0000256" key="3">
    <source>
        <dbReference type="ARBA" id="ARBA00023163"/>
    </source>
</evidence>
<dbReference type="Gene3D" id="1.10.10.60">
    <property type="entry name" value="Homeodomain-like"/>
    <property type="match status" value="1"/>
</dbReference>
<dbReference type="GO" id="GO:0003700">
    <property type="term" value="F:DNA-binding transcription factor activity"/>
    <property type="evidence" value="ECO:0007669"/>
    <property type="project" value="InterPro"/>
</dbReference>
<protein>
    <submittedName>
        <fullName evidence="5">AraC family transcriptional regulator</fullName>
    </submittedName>
</protein>
<dbReference type="InterPro" id="IPR018062">
    <property type="entry name" value="HTH_AraC-typ_CS"/>
</dbReference>
<gene>
    <name evidence="5" type="ORF">G3256_10890</name>
</gene>
<dbReference type="PANTHER" id="PTHR47893:SF1">
    <property type="entry name" value="REGULATORY PROTEIN PCHR"/>
    <property type="match status" value="1"/>
</dbReference>
<dbReference type="Pfam" id="PF12833">
    <property type="entry name" value="HTH_18"/>
    <property type="match status" value="1"/>
</dbReference>
<evidence type="ECO:0000259" key="4">
    <source>
        <dbReference type="PROSITE" id="PS01124"/>
    </source>
</evidence>
<keyword evidence="3" id="KW-0804">Transcription</keyword>
<dbReference type="InterPro" id="IPR053142">
    <property type="entry name" value="PchR_regulatory_protein"/>
</dbReference>
<accession>A0A858SRW7</accession>
<keyword evidence="1" id="KW-0805">Transcription regulation</keyword>
<keyword evidence="6" id="KW-1185">Reference proteome</keyword>
<sequence>MTPIKIERIAPATGSPDAVRSILFSQARSFQFTDPEYPMLTLKSVTLSSAATRLFAIESSGHEIEVDADAYLSVFLPANGAVAVDGKRSSTSVTGGEALTLRPSARRTRVGTSSRNPFQAYVFKMPWTAAGTVSENWAFFSKGNPGTEVIRHPLSSPATRSLRTFIEYVFGDMLSEHPILTSPMALRSVEALMLEHLNELFSIEDSLQGLPSNGELQLCKRAEDYMDAHHAEPLTTSMIARSMGVPPTVLSKAFRNSLGKTVRQRLTDLRLEHARAQLLSGMHETVTSSAFSVGLVHLGRFTQAYRAAFRELPSVTLARSRK</sequence>
<dbReference type="AlphaFoldDB" id="A0A858SRW7"/>
<dbReference type="GO" id="GO:0043565">
    <property type="term" value="F:sequence-specific DNA binding"/>
    <property type="evidence" value="ECO:0007669"/>
    <property type="project" value="InterPro"/>
</dbReference>
<organism evidence="5 6">
    <name type="scientific">Roseobacter ponti</name>
    <dbReference type="NCBI Taxonomy" id="1891787"/>
    <lineage>
        <taxon>Bacteria</taxon>
        <taxon>Pseudomonadati</taxon>
        <taxon>Pseudomonadota</taxon>
        <taxon>Alphaproteobacteria</taxon>
        <taxon>Rhodobacterales</taxon>
        <taxon>Roseobacteraceae</taxon>
        <taxon>Roseobacter</taxon>
    </lineage>
</organism>
<evidence type="ECO:0000256" key="2">
    <source>
        <dbReference type="ARBA" id="ARBA00023125"/>
    </source>
</evidence>
<dbReference type="InterPro" id="IPR018060">
    <property type="entry name" value="HTH_AraC"/>
</dbReference>
<evidence type="ECO:0000313" key="5">
    <source>
        <dbReference type="EMBL" id="QJF51629.1"/>
    </source>
</evidence>
<feature type="domain" description="HTH araC/xylS-type" evidence="4">
    <location>
        <begin position="220"/>
        <end position="319"/>
    </location>
</feature>
<proteinExistence type="predicted"/>
<dbReference type="PROSITE" id="PS00041">
    <property type="entry name" value="HTH_ARAC_FAMILY_1"/>
    <property type="match status" value="1"/>
</dbReference>
<dbReference type="PROSITE" id="PS01124">
    <property type="entry name" value="HTH_ARAC_FAMILY_2"/>
    <property type="match status" value="1"/>
</dbReference>
<name>A0A858SRW7_9RHOB</name>
<dbReference type="EMBL" id="CP048788">
    <property type="protein sequence ID" value="QJF51629.1"/>
    <property type="molecule type" value="Genomic_DNA"/>
</dbReference>